<dbReference type="FunFam" id="2.20.20.110:FF:000001">
    <property type="entry name" value="DNA repair protein complementing XP-C cells"/>
    <property type="match status" value="1"/>
</dbReference>
<evidence type="ECO:0000256" key="3">
    <source>
        <dbReference type="ARBA" id="ARBA00005884"/>
    </source>
</evidence>
<evidence type="ECO:0000256" key="14">
    <source>
        <dbReference type="ARBA" id="ARBA00023125"/>
    </source>
</evidence>
<dbReference type="PANTHER" id="PTHR12135:SF0">
    <property type="entry name" value="DNA REPAIR PROTEIN COMPLEMENTING XP-C CELLS"/>
    <property type="match status" value="1"/>
</dbReference>
<dbReference type="PANTHER" id="PTHR12135">
    <property type="entry name" value="DNA REPAIR PROTEIN XP-C / RAD4"/>
    <property type="match status" value="1"/>
</dbReference>
<keyword evidence="9" id="KW-0677">Repeat</keyword>
<dbReference type="FunFam" id="1.20.120.1750:FF:000004">
    <property type="entry name" value="RBR-type E3 ubiquitin transferase"/>
    <property type="match status" value="1"/>
</dbReference>
<dbReference type="InterPro" id="IPR036985">
    <property type="entry name" value="Transglutaminase-like_sf"/>
</dbReference>
<dbReference type="Pfam" id="PF26000">
    <property type="entry name" value="UBA_ARIH2_N"/>
    <property type="match status" value="1"/>
</dbReference>
<feature type="domain" description="RING-type" evidence="20">
    <location>
        <begin position="1059"/>
        <end position="1268"/>
    </location>
</feature>
<dbReference type="CDD" id="cd20344">
    <property type="entry name" value="BRcat_RBR_TRIAD1"/>
    <property type="match status" value="1"/>
</dbReference>
<evidence type="ECO:0000256" key="7">
    <source>
        <dbReference type="ARBA" id="ARBA00022679"/>
    </source>
</evidence>
<reference evidence="21 22" key="1">
    <citation type="submission" date="2024-04" db="EMBL/GenBank/DDBJ databases">
        <authorList>
            <person name="Waldvogel A.-M."/>
            <person name="Schoenle A."/>
        </authorList>
    </citation>
    <scope>NUCLEOTIDE SEQUENCE [LARGE SCALE GENOMIC DNA]</scope>
</reference>
<dbReference type="GO" id="GO:0000111">
    <property type="term" value="C:nucleotide-excision repair factor 2 complex"/>
    <property type="evidence" value="ECO:0007669"/>
    <property type="project" value="TreeGrafter"/>
</dbReference>
<evidence type="ECO:0000313" key="21">
    <source>
        <dbReference type="EMBL" id="CAL1605906.1"/>
    </source>
</evidence>
<dbReference type="InterPro" id="IPR047555">
    <property type="entry name" value="BRcat_RBR_TRIAD1"/>
</dbReference>
<dbReference type="InterPro" id="IPR018325">
    <property type="entry name" value="Rad4/PNGase_transGLS-fold"/>
</dbReference>
<dbReference type="CDD" id="cd21393">
    <property type="entry name" value="sm_acid_XPC-like"/>
    <property type="match status" value="1"/>
</dbReference>
<evidence type="ECO:0000256" key="18">
    <source>
        <dbReference type="SAM" id="MobiDB-lite"/>
    </source>
</evidence>
<dbReference type="InterPro" id="IPR004583">
    <property type="entry name" value="DNA_repair_Rad4"/>
</dbReference>
<evidence type="ECO:0000256" key="2">
    <source>
        <dbReference type="ARBA" id="ARBA00004123"/>
    </source>
</evidence>
<comment type="catalytic activity">
    <reaction evidence="1">
        <text>[E2 ubiquitin-conjugating enzyme]-S-ubiquitinyl-L-cysteine + [acceptor protein]-L-lysine = [E2 ubiquitin-conjugating enzyme]-L-cysteine + [acceptor protein]-N(6)-ubiquitinyl-L-lysine.</text>
        <dbReference type="EC" id="2.3.2.31"/>
    </reaction>
</comment>
<organism evidence="21 22">
    <name type="scientific">Knipowitschia caucasica</name>
    <name type="common">Caucasian dwarf goby</name>
    <name type="synonym">Pomatoschistus caucasicus</name>
    <dbReference type="NCBI Taxonomy" id="637954"/>
    <lineage>
        <taxon>Eukaryota</taxon>
        <taxon>Metazoa</taxon>
        <taxon>Chordata</taxon>
        <taxon>Craniata</taxon>
        <taxon>Vertebrata</taxon>
        <taxon>Euteleostomi</taxon>
        <taxon>Actinopterygii</taxon>
        <taxon>Neopterygii</taxon>
        <taxon>Teleostei</taxon>
        <taxon>Neoteleostei</taxon>
        <taxon>Acanthomorphata</taxon>
        <taxon>Gobiaria</taxon>
        <taxon>Gobiiformes</taxon>
        <taxon>Gobioidei</taxon>
        <taxon>Gobiidae</taxon>
        <taxon>Gobiinae</taxon>
        <taxon>Knipowitschia</taxon>
    </lineage>
</organism>
<evidence type="ECO:0000256" key="10">
    <source>
        <dbReference type="ARBA" id="ARBA00022763"/>
    </source>
</evidence>
<dbReference type="SUPFAM" id="SSF57850">
    <property type="entry name" value="RING/U-box"/>
    <property type="match status" value="3"/>
</dbReference>
<name>A0AAV2LXV9_KNICA</name>
<dbReference type="GO" id="GO:0008270">
    <property type="term" value="F:zinc ion binding"/>
    <property type="evidence" value="ECO:0007669"/>
    <property type="project" value="UniProtKB-KW"/>
</dbReference>
<keyword evidence="11 17" id="KW-0863">Zinc-finger</keyword>
<feature type="region of interest" description="Disordered" evidence="18">
    <location>
        <begin position="550"/>
        <end position="569"/>
    </location>
</feature>
<feature type="region of interest" description="Disordered" evidence="18">
    <location>
        <begin position="1"/>
        <end position="77"/>
    </location>
</feature>
<dbReference type="Gene3D" id="3.90.260.10">
    <property type="entry name" value="Transglutaminase-like"/>
    <property type="match status" value="2"/>
</dbReference>
<evidence type="ECO:0000256" key="12">
    <source>
        <dbReference type="ARBA" id="ARBA00022786"/>
    </source>
</evidence>
<comment type="similarity">
    <text evidence="3">Belongs to the RBR family. Ariadne subfamily.</text>
</comment>
<feature type="compositionally biased region" description="Acidic residues" evidence="18">
    <location>
        <begin position="402"/>
        <end position="411"/>
    </location>
</feature>
<dbReference type="InterPro" id="IPR001841">
    <property type="entry name" value="Znf_RING"/>
</dbReference>
<dbReference type="PROSITE" id="PS00518">
    <property type="entry name" value="ZF_RING_1"/>
    <property type="match status" value="1"/>
</dbReference>
<dbReference type="InterPro" id="IPR017907">
    <property type="entry name" value="Znf_RING_CS"/>
</dbReference>
<evidence type="ECO:0000256" key="1">
    <source>
        <dbReference type="ARBA" id="ARBA00001798"/>
    </source>
</evidence>
<dbReference type="SUPFAM" id="SSF54001">
    <property type="entry name" value="Cysteine proteinases"/>
    <property type="match status" value="1"/>
</dbReference>
<dbReference type="InterPro" id="IPR047556">
    <property type="entry name" value="Rcat_RBR_TRIAD1"/>
</dbReference>
<dbReference type="InterPro" id="IPR018327">
    <property type="entry name" value="BHD_2"/>
</dbReference>
<dbReference type="EC" id="2.3.2.31" evidence="5"/>
<feature type="region of interest" description="Disordered" evidence="18">
    <location>
        <begin position="288"/>
        <end position="468"/>
    </location>
</feature>
<evidence type="ECO:0000256" key="6">
    <source>
        <dbReference type="ARBA" id="ARBA00022553"/>
    </source>
</evidence>
<dbReference type="Pfam" id="PF19422">
    <property type="entry name" value="Ariadne"/>
    <property type="match status" value="1"/>
</dbReference>
<dbReference type="Gene3D" id="3.30.40.10">
    <property type="entry name" value="Zinc/RING finger domain, C3HC4 (zinc finger)"/>
    <property type="match status" value="1"/>
</dbReference>
<keyword evidence="13" id="KW-0862">Zinc</keyword>
<keyword evidence="6" id="KW-0597">Phosphoprotein</keyword>
<evidence type="ECO:0000256" key="5">
    <source>
        <dbReference type="ARBA" id="ARBA00012251"/>
    </source>
</evidence>
<evidence type="ECO:0000256" key="16">
    <source>
        <dbReference type="ARBA" id="ARBA00023242"/>
    </source>
</evidence>
<keyword evidence="15" id="KW-0234">DNA repair</keyword>
<keyword evidence="12" id="KW-0833">Ubl conjugation pathway</keyword>
<feature type="compositionally biased region" description="Basic residues" evidence="18">
    <location>
        <begin position="334"/>
        <end position="345"/>
    </location>
</feature>
<gene>
    <name evidence="21" type="ORF">KC01_LOCUS33202</name>
</gene>
<evidence type="ECO:0000256" key="15">
    <source>
        <dbReference type="ARBA" id="ARBA00023204"/>
    </source>
</evidence>
<dbReference type="CDD" id="cd20360">
    <property type="entry name" value="Rcat_RBR_TRIAD1"/>
    <property type="match status" value="1"/>
</dbReference>
<dbReference type="Gene3D" id="3.30.70.2460">
    <property type="entry name" value="Rad4, beta-hairpin domain BHD3"/>
    <property type="match status" value="1"/>
</dbReference>
<dbReference type="SMART" id="SM01030">
    <property type="entry name" value="BHD_1"/>
    <property type="match status" value="1"/>
</dbReference>
<dbReference type="GO" id="GO:0003697">
    <property type="term" value="F:single-stranded DNA binding"/>
    <property type="evidence" value="ECO:0007669"/>
    <property type="project" value="TreeGrafter"/>
</dbReference>
<dbReference type="Pfam" id="PF03835">
    <property type="entry name" value="Rad4"/>
    <property type="match status" value="1"/>
</dbReference>
<comment type="subcellular location">
    <subcellularLocation>
        <location evidence="2">Nucleus</location>
    </subcellularLocation>
</comment>
<dbReference type="InterPro" id="IPR044066">
    <property type="entry name" value="TRIAD_supradom"/>
</dbReference>
<dbReference type="GO" id="GO:0071942">
    <property type="term" value="C:XPC complex"/>
    <property type="evidence" value="ECO:0007669"/>
    <property type="project" value="TreeGrafter"/>
</dbReference>
<dbReference type="InterPro" id="IPR018328">
    <property type="entry name" value="Rad4_beta-hairpin_dom3"/>
</dbReference>
<dbReference type="InterPro" id="IPR042488">
    <property type="entry name" value="Rad4_BHD3_sf"/>
</dbReference>
<dbReference type="Gene3D" id="2.20.25.20">
    <property type="match status" value="1"/>
</dbReference>
<evidence type="ECO:0000259" key="20">
    <source>
        <dbReference type="PROSITE" id="PS51873"/>
    </source>
</evidence>
<dbReference type="Pfam" id="PF10405">
    <property type="entry name" value="BHD_3"/>
    <property type="match status" value="1"/>
</dbReference>
<sequence length="1430" mass="162124">MAKKKNSQAACEKAPKTKLQQPLKARTKKPPAVNGVGDAEETIKRKVHTKSGSSGKAGDESVSKYFKSPVKTEEESEEEFMEVPQIVIFEAGVEAKDEDESEDDWEEVEELEEPLGPVEPSAAALSIPESVAIEIETPEARKRKKRQAEMDAYLRRMVNRYKKDLLIDTHKVHLLCLVANAQFRNSLCSDPDLLAITLSLLPAHFGNVAKERMDQNYISGLHKWFKATFTLNPSLPCEDSPSPRSLLERRLASLSAKNHQEMTHLFLLMLRSLQLFCRLVLSLQPVSFKPPSTAKGKTTKSQSKSNAQKNSSVESSPTEPKVSPGSKRASSGQKKGRGGKKAKKKVQSEEEEEEEEEKGSKPGQRPKNSKRRSVASKVSYREDRDSDGGTDGSEEEFRAGSEEESDEEEEQHESKKSPKGNPATKKKPPASKRRSIGQEQDKDQKVEGNDDEEVVLNEPKARRPKHSPGADQWVEVFLEKSLTWICVEVEVGVASPQVISQNASQPLAYVLSVNGDGFLKDLGSKYDPTWMTSARKRRVDEEWWEESLEPFLGPEDERDKQEDKELQSKLRSKPLPVSITEYKNHPLYALKRHLLKYEAIYPETAAILGYCRGEAVYSRDCVHTLHSKDTWLKEAQTVRLGEEPYKMVKGFSNRSRKARMMSESKDDNDLALYGEWQTENYQPPIAVDGKVPRNDYGNVYLFKPCMLPVGCVHLKLPNLNRVARKLDLDAAPAVTGFDFHGGYSHAVTDGYIVCEEHVEILKAAWVEEQAIYKQKEKEKREKKALSNWTLLVKGLLIRERLKQRYNTKPGAVGSKDGPEGETGGFSSDEEDHDLNAKTASETLALRTGCDVPISPSDRGTSRSSLADSVKIALSSRFSAKLSVLWDHREPEQSCTSRVLQSEQACGRVGGRLPVWASGVWMSVDMNSQASDSNEEDFVNSEEEDDDDDGGDEEEETGDMDGYYDDVASDVEQQGADSFDPEEYLFTCLTYKESQRVLLEEVNAVAAALKVLPSEAKLILVHFHWQVSQIIERYKLNSSLLLSDALVQPISSCRSVSSFPPLQCGVCLQVVRRDALVALPCQHSFCKACWEQHCTVLVKDGMGVGISCMAQECSLRIPEDFVLPLLPGDELKEKYRRYLFRDYVESHFQLQLCPGADCPIVIKVQEPRARRVQCSRCSEVFCFKCRQMYHAPTDCATIRKWLTKCADDSETANYISAHTKDCPKCNICIEKNGGCNHMQCSKCKHDFCWMCLGDWKTHGSEYYECSRYKENPDIVNQSQQAQAREALKKYLFYFERWENHNKSLQLEAQTYQRIQEKIHERVMNNLGTWIDWQYLHNAAKLLAKCRYTLQYTYPYAYYMESGPRKKLFEYQQAQLEAEIENLSWKVERADSYERGVVGVEELSASDRGDLENQMHIAEQRRRTLLKDFHDT</sequence>
<dbReference type="SMART" id="SM00184">
    <property type="entry name" value="RING"/>
    <property type="match status" value="2"/>
</dbReference>
<dbReference type="GO" id="GO:0003684">
    <property type="term" value="F:damaged DNA binding"/>
    <property type="evidence" value="ECO:0007669"/>
    <property type="project" value="InterPro"/>
</dbReference>
<dbReference type="InterPro" id="IPR018326">
    <property type="entry name" value="Rad4_beta-hairpin_dom1"/>
</dbReference>
<evidence type="ECO:0000256" key="11">
    <source>
        <dbReference type="ARBA" id="ARBA00022771"/>
    </source>
</evidence>
<evidence type="ECO:0000256" key="8">
    <source>
        <dbReference type="ARBA" id="ARBA00022723"/>
    </source>
</evidence>
<keyword evidence="22" id="KW-1185">Reference proteome</keyword>
<evidence type="ECO:0000259" key="19">
    <source>
        <dbReference type="PROSITE" id="PS50089"/>
    </source>
</evidence>
<dbReference type="GO" id="GO:0005737">
    <property type="term" value="C:cytoplasm"/>
    <property type="evidence" value="ECO:0007669"/>
    <property type="project" value="TreeGrafter"/>
</dbReference>
<accession>A0AAV2LXV9</accession>
<evidence type="ECO:0000256" key="13">
    <source>
        <dbReference type="ARBA" id="ARBA00022833"/>
    </source>
</evidence>
<dbReference type="Gene3D" id="2.20.20.110">
    <property type="entry name" value="Rad4, beta-hairpin domain BHD1"/>
    <property type="match status" value="1"/>
</dbReference>
<protein>
    <recommendedName>
        <fullName evidence="5">RBR-type E3 ubiquitin transferase</fullName>
        <ecNumber evidence="5">2.3.2.31</ecNumber>
    </recommendedName>
</protein>
<feature type="domain" description="RING-type" evidence="19">
    <location>
        <begin position="1063"/>
        <end position="1107"/>
    </location>
</feature>
<dbReference type="GO" id="GO:0006289">
    <property type="term" value="P:nucleotide-excision repair"/>
    <property type="evidence" value="ECO:0007669"/>
    <property type="project" value="InterPro"/>
</dbReference>
<evidence type="ECO:0000256" key="4">
    <source>
        <dbReference type="ARBA" id="ARBA00009525"/>
    </source>
</evidence>
<dbReference type="Pfam" id="PF10404">
    <property type="entry name" value="BHD_2"/>
    <property type="match status" value="1"/>
</dbReference>
<keyword evidence="16" id="KW-0539">Nucleus</keyword>
<dbReference type="InterPro" id="IPR038765">
    <property type="entry name" value="Papain-like_cys_pep_sf"/>
</dbReference>
<dbReference type="InterPro" id="IPR013083">
    <property type="entry name" value="Znf_RING/FYVE/PHD"/>
</dbReference>
<dbReference type="CDD" id="cd16773">
    <property type="entry name" value="RING-HC_RBR_TRIAD1"/>
    <property type="match status" value="1"/>
</dbReference>
<dbReference type="Pfam" id="PF10403">
    <property type="entry name" value="BHD_1"/>
    <property type="match status" value="1"/>
</dbReference>
<dbReference type="GO" id="GO:0006298">
    <property type="term" value="P:mismatch repair"/>
    <property type="evidence" value="ECO:0007669"/>
    <property type="project" value="TreeGrafter"/>
</dbReference>
<feature type="compositionally biased region" description="Acidic residues" evidence="18">
    <location>
        <begin position="932"/>
        <end position="963"/>
    </location>
</feature>
<keyword evidence="14" id="KW-0238">DNA-binding</keyword>
<keyword evidence="8" id="KW-0479">Metal-binding</keyword>
<dbReference type="InterPro" id="IPR018026">
    <property type="entry name" value="DNA_repair_Rad4-like"/>
</dbReference>
<dbReference type="Proteomes" id="UP001497482">
    <property type="component" value="Chromosome 5"/>
</dbReference>
<evidence type="ECO:0000256" key="17">
    <source>
        <dbReference type="PROSITE-ProRule" id="PRU00175"/>
    </source>
</evidence>
<dbReference type="FunFam" id="3.30.40.10:FF:000098">
    <property type="entry name" value="RBR-type E3 ubiquitin transferase"/>
    <property type="match status" value="1"/>
</dbReference>
<dbReference type="Gene3D" id="1.20.120.1750">
    <property type="match status" value="1"/>
</dbReference>
<feature type="region of interest" description="Disordered" evidence="18">
    <location>
        <begin position="928"/>
        <end position="963"/>
    </location>
</feature>
<dbReference type="FunFam" id="3.30.70.2460:FF:000001">
    <property type="entry name" value="DNA repair protein Rad4 family"/>
    <property type="match status" value="1"/>
</dbReference>
<evidence type="ECO:0000256" key="9">
    <source>
        <dbReference type="ARBA" id="ARBA00022737"/>
    </source>
</evidence>
<dbReference type="GO" id="GO:0061630">
    <property type="term" value="F:ubiquitin protein ligase activity"/>
    <property type="evidence" value="ECO:0007669"/>
    <property type="project" value="UniProtKB-EC"/>
</dbReference>
<dbReference type="SMART" id="SM01031">
    <property type="entry name" value="BHD_2"/>
    <property type="match status" value="1"/>
</dbReference>
<feature type="compositionally biased region" description="Low complexity" evidence="18">
    <location>
        <begin position="299"/>
        <end position="312"/>
    </location>
</feature>
<evidence type="ECO:0000313" key="22">
    <source>
        <dbReference type="Proteomes" id="UP001497482"/>
    </source>
</evidence>
<dbReference type="NCBIfam" id="TIGR00605">
    <property type="entry name" value="rad4"/>
    <property type="match status" value="1"/>
</dbReference>
<proteinExistence type="inferred from homology"/>
<dbReference type="InterPro" id="IPR002867">
    <property type="entry name" value="IBR_dom"/>
</dbReference>
<feature type="domain" description="RING-type" evidence="19">
    <location>
        <begin position="1224"/>
        <end position="1264"/>
    </location>
</feature>
<feature type="compositionally biased region" description="Basic residues" evidence="18">
    <location>
        <begin position="424"/>
        <end position="435"/>
    </location>
</feature>
<comment type="similarity">
    <text evidence="4">Belongs to the XPC family.</text>
</comment>
<feature type="region of interest" description="Disordered" evidence="18">
    <location>
        <begin position="807"/>
        <end position="832"/>
    </location>
</feature>
<keyword evidence="7" id="KW-0808">Transferase</keyword>
<keyword evidence="10" id="KW-0227">DNA damage</keyword>
<feature type="compositionally biased region" description="Basic and acidic residues" evidence="18">
    <location>
        <begin position="439"/>
        <end position="448"/>
    </location>
</feature>
<dbReference type="SMART" id="SM00647">
    <property type="entry name" value="IBR"/>
    <property type="match status" value="2"/>
</dbReference>
<dbReference type="EMBL" id="OZ035827">
    <property type="protein sequence ID" value="CAL1605906.1"/>
    <property type="molecule type" value="Genomic_DNA"/>
</dbReference>
<dbReference type="PROSITE" id="PS50089">
    <property type="entry name" value="ZF_RING_2"/>
    <property type="match status" value="2"/>
</dbReference>
<dbReference type="PROSITE" id="PS51873">
    <property type="entry name" value="TRIAD"/>
    <property type="match status" value="1"/>
</dbReference>
<dbReference type="InterPro" id="IPR045840">
    <property type="entry name" value="Ariadne"/>
</dbReference>
<feature type="compositionally biased region" description="Basic and acidic residues" evidence="18">
    <location>
        <begin position="555"/>
        <end position="568"/>
    </location>
</feature>
<dbReference type="Pfam" id="PF22191">
    <property type="entry name" value="IBR_1"/>
    <property type="match status" value="1"/>
</dbReference>
<dbReference type="Pfam" id="PF01485">
    <property type="entry name" value="IBR"/>
    <property type="match status" value="1"/>
</dbReference>
<dbReference type="SMART" id="SM01032">
    <property type="entry name" value="BHD_3"/>
    <property type="match status" value="1"/>
</dbReference>